<keyword evidence="3" id="KW-1185">Reference proteome</keyword>
<dbReference type="AlphaFoldDB" id="A0A2M9XBJ3"/>
<organism evidence="2 3">
    <name type="scientific">Leptospira hartskeerlii</name>
    <dbReference type="NCBI Taxonomy" id="2023177"/>
    <lineage>
        <taxon>Bacteria</taxon>
        <taxon>Pseudomonadati</taxon>
        <taxon>Spirochaetota</taxon>
        <taxon>Spirochaetia</taxon>
        <taxon>Leptospirales</taxon>
        <taxon>Leptospiraceae</taxon>
        <taxon>Leptospira</taxon>
    </lineage>
</organism>
<dbReference type="InterPro" id="IPR029052">
    <property type="entry name" value="Metallo-depent_PP-like"/>
</dbReference>
<sequence length="319" mass="36517">MIFDSSDKRIAVVGDIHGFWTWVDTEYFSKSNYDSVIFTGDLGNNRPGNTNKIAQLVSKVLKPKYIILGNHDTTSIPQLLMEITNATPNMGYLSHTFHLLRYKKLLKDLGDSHICQYNLFEAGQGLSILGARPLSMGARFNFQVFLKSVFGISSYEESEKKLNELIHGIDFQKRDLIILAHNGPSGLGARAHDIWGCDFKSEEGDFGDKDLGDFIRKLADQDKRPKVVIAGHMHHSSRKLKVKTRIWKRKEEGILYLNPARVPRIFSDKEGNIWHHHVELIRKNGIWDAEAKYLKNGVEEIFPLPEFIEREKNRIEIKG</sequence>
<dbReference type="SUPFAM" id="SSF56300">
    <property type="entry name" value="Metallo-dependent phosphatases"/>
    <property type="match status" value="1"/>
</dbReference>
<dbReference type="Pfam" id="PF00149">
    <property type="entry name" value="Metallophos"/>
    <property type="match status" value="1"/>
</dbReference>
<dbReference type="PANTHER" id="PTHR35769:SF2">
    <property type="entry name" value="CALCINEURIN-LIKE METALLO-PHOSPHOESTERASE SUPERFAMILY PROTEIN"/>
    <property type="match status" value="1"/>
</dbReference>
<comment type="caution">
    <text evidence="2">The sequence shown here is derived from an EMBL/GenBank/DDBJ whole genome shotgun (WGS) entry which is preliminary data.</text>
</comment>
<evidence type="ECO:0000259" key="1">
    <source>
        <dbReference type="Pfam" id="PF00149"/>
    </source>
</evidence>
<evidence type="ECO:0000313" key="3">
    <source>
        <dbReference type="Proteomes" id="UP000232196"/>
    </source>
</evidence>
<proteinExistence type="predicted"/>
<dbReference type="GO" id="GO:0016787">
    <property type="term" value="F:hydrolase activity"/>
    <property type="evidence" value="ECO:0007669"/>
    <property type="project" value="InterPro"/>
</dbReference>
<dbReference type="OrthoDB" id="333335at2"/>
<protein>
    <recommendedName>
        <fullName evidence="1">Calcineurin-like phosphoesterase domain-containing protein</fullName>
    </recommendedName>
</protein>
<dbReference type="Gene3D" id="3.60.21.10">
    <property type="match status" value="1"/>
</dbReference>
<gene>
    <name evidence="2" type="ORF">CH357_12720</name>
</gene>
<accession>A0A2M9XBJ3</accession>
<dbReference type="InterPro" id="IPR004843">
    <property type="entry name" value="Calcineurin-like_PHP"/>
</dbReference>
<reference evidence="2 3" key="1">
    <citation type="submission" date="2017-07" db="EMBL/GenBank/DDBJ databases">
        <title>Leptospira spp. isolated from tropical soils.</title>
        <authorList>
            <person name="Thibeaux R."/>
            <person name="Iraola G."/>
            <person name="Ferres I."/>
            <person name="Bierque E."/>
            <person name="Girault D."/>
            <person name="Soupe-Gilbert M.-E."/>
            <person name="Picardeau M."/>
            <person name="Goarant C."/>
        </authorList>
    </citation>
    <scope>NUCLEOTIDE SEQUENCE [LARGE SCALE GENOMIC DNA]</scope>
    <source>
        <strain evidence="2 3">MCA1-C-A1</strain>
    </source>
</reference>
<dbReference type="Proteomes" id="UP000232196">
    <property type="component" value="Unassembled WGS sequence"/>
</dbReference>
<dbReference type="PANTHER" id="PTHR35769">
    <property type="entry name" value="CALCINEURIN-LIKE METALLO-PHOSPHOESTERASE SUPERFAMILY PROTEIN"/>
    <property type="match status" value="1"/>
</dbReference>
<dbReference type="EMBL" id="NPDN01000006">
    <property type="protein sequence ID" value="PJZ25071.1"/>
    <property type="molecule type" value="Genomic_DNA"/>
</dbReference>
<feature type="domain" description="Calcineurin-like phosphoesterase" evidence="1">
    <location>
        <begin position="9"/>
        <end position="235"/>
    </location>
</feature>
<dbReference type="InterPro" id="IPR027629">
    <property type="entry name" value="DevT-like"/>
</dbReference>
<dbReference type="RefSeq" id="WP_100707146.1">
    <property type="nucleotide sequence ID" value="NZ_NPDL01000005.1"/>
</dbReference>
<evidence type="ECO:0000313" key="2">
    <source>
        <dbReference type="EMBL" id="PJZ25071.1"/>
    </source>
</evidence>
<name>A0A2M9XBJ3_9LEPT</name>